<feature type="transmembrane region" description="Helical" evidence="1">
    <location>
        <begin position="12"/>
        <end position="32"/>
    </location>
</feature>
<protein>
    <recommendedName>
        <fullName evidence="4">PH domain-containing protein</fullName>
    </recommendedName>
</protein>
<evidence type="ECO:0000313" key="3">
    <source>
        <dbReference type="Proteomes" id="UP000738517"/>
    </source>
</evidence>
<gene>
    <name evidence="2" type="ORF">EIZ48_28350</name>
</gene>
<accession>A0ABW9YS64</accession>
<dbReference type="EMBL" id="RSEJ01000108">
    <property type="protein sequence ID" value="NBI56372.1"/>
    <property type="molecule type" value="Genomic_DNA"/>
</dbReference>
<proteinExistence type="predicted"/>
<keyword evidence="1" id="KW-0472">Membrane</keyword>
<dbReference type="RefSeq" id="WP_160658703.1">
    <property type="nucleotide sequence ID" value="NZ_RSEJ01000108.1"/>
</dbReference>
<evidence type="ECO:0000313" key="2">
    <source>
        <dbReference type="EMBL" id="NBI56372.1"/>
    </source>
</evidence>
<comment type="caution">
    <text evidence="2">The sequence shown here is derived from an EMBL/GenBank/DDBJ whole genome shotgun (WGS) entry which is preliminary data.</text>
</comment>
<sequence length="159" mass="18423">MEVTKKKVTELLRSNLLMVIGTIVSLPFWWVISKMISWLAIKTVFAYDYAYRYDEHVGSILFLLILCTYIRYLVLLYKRSMLKLDHDRVVLKGSSGWRLVDSNIPVSDLKVVKLKRCLEFQRGSGQTVRLASVYGLYDSNSLNSFFRTLSDRGIKIQDA</sequence>
<evidence type="ECO:0008006" key="4">
    <source>
        <dbReference type="Google" id="ProtNLM"/>
    </source>
</evidence>
<feature type="transmembrane region" description="Helical" evidence="1">
    <location>
        <begin position="57"/>
        <end position="77"/>
    </location>
</feature>
<dbReference type="Proteomes" id="UP000738517">
    <property type="component" value="Unassembled WGS sequence"/>
</dbReference>
<keyword evidence="1" id="KW-1133">Transmembrane helix</keyword>
<evidence type="ECO:0000256" key="1">
    <source>
        <dbReference type="SAM" id="Phobius"/>
    </source>
</evidence>
<name>A0ABW9YS64_9GAMM</name>
<keyword evidence="3" id="KW-1185">Reference proteome</keyword>
<keyword evidence="1" id="KW-0812">Transmembrane</keyword>
<organism evidence="2 3">
    <name type="scientific">Photobacterium alginatilyticum</name>
    <dbReference type="NCBI Taxonomy" id="1775171"/>
    <lineage>
        <taxon>Bacteria</taxon>
        <taxon>Pseudomonadati</taxon>
        <taxon>Pseudomonadota</taxon>
        <taxon>Gammaproteobacteria</taxon>
        <taxon>Vibrionales</taxon>
        <taxon>Vibrionaceae</taxon>
        <taxon>Photobacterium</taxon>
    </lineage>
</organism>
<reference evidence="2 3" key="1">
    <citation type="journal article" date="2017" name="Int. J. Syst. Evol. Microbiol.">
        <title>Photobacterium alginatilyticum sp. nov., a marine bacterium isolated from bottom seawater.</title>
        <authorList>
            <person name="Wang X."/>
            <person name="Wang Y."/>
            <person name="Yang X."/>
            <person name="Sun H."/>
            <person name="Li B."/>
            <person name="Zhang X.H."/>
        </authorList>
    </citation>
    <scope>NUCLEOTIDE SEQUENCE [LARGE SCALE GENOMIC DNA]</scope>
    <source>
        <strain evidence="2 3">P03D4</strain>
    </source>
</reference>